<dbReference type="OrthoDB" id="42889at2759"/>
<dbReference type="PANTHER" id="PTHR13271">
    <property type="entry name" value="UNCHARACTERIZED PUTATIVE METHYLTRANSFERASE"/>
    <property type="match status" value="1"/>
</dbReference>
<dbReference type="Proteomes" id="UP000253664">
    <property type="component" value="Unassembled WGS sequence"/>
</dbReference>
<proteinExistence type="predicted"/>
<dbReference type="InterPro" id="IPR050600">
    <property type="entry name" value="SETD3_SETD6_MTase"/>
</dbReference>
<dbReference type="PANTHER" id="PTHR13271:SF146">
    <property type="entry name" value="SET DOMAIN-CONTAINING PROTEIN"/>
    <property type="match status" value="1"/>
</dbReference>
<evidence type="ECO:0000313" key="1">
    <source>
        <dbReference type="EMBL" id="RCI12631.1"/>
    </source>
</evidence>
<dbReference type="Gene3D" id="3.90.1410.10">
    <property type="entry name" value="set domain protein methyltransferase, domain 1"/>
    <property type="match status" value="1"/>
</dbReference>
<dbReference type="AlphaFoldDB" id="A0A367LDZ2"/>
<accession>A0A367LDZ2</accession>
<organism evidence="1 2">
    <name type="scientific">Ophiocordyceps polyrhachis-furcata BCC 54312</name>
    <dbReference type="NCBI Taxonomy" id="1330021"/>
    <lineage>
        <taxon>Eukaryota</taxon>
        <taxon>Fungi</taxon>
        <taxon>Dikarya</taxon>
        <taxon>Ascomycota</taxon>
        <taxon>Pezizomycotina</taxon>
        <taxon>Sordariomycetes</taxon>
        <taxon>Hypocreomycetidae</taxon>
        <taxon>Hypocreales</taxon>
        <taxon>Ophiocordycipitaceae</taxon>
        <taxon>Ophiocordyceps</taxon>
    </lineage>
</organism>
<name>A0A367LDZ2_9HYPO</name>
<reference evidence="1 2" key="1">
    <citation type="journal article" date="2015" name="BMC Genomics">
        <title>Insights from the genome of Ophiocordyceps polyrhachis-furcata to pathogenicity and host specificity in insect fungi.</title>
        <authorList>
            <person name="Wichadakul D."/>
            <person name="Kobmoo N."/>
            <person name="Ingsriswang S."/>
            <person name="Tangphatsornruang S."/>
            <person name="Chantasingh D."/>
            <person name="Luangsa-ard J.J."/>
            <person name="Eurwilaichitr L."/>
        </authorList>
    </citation>
    <scope>NUCLEOTIDE SEQUENCE [LARGE SCALE GENOMIC DNA]</scope>
    <source>
        <strain evidence="1 2">BCC 54312</strain>
    </source>
</reference>
<sequence>MADDQIESLLAWATRQGALIHPSVQVYRSPATGLSLRVKPTVAAGPDPSEAILRVPTSLTLSYLDASSPTSSFPPELAAGLPPHVVGRLLLIRQYLLGPSSFWWPYIQALPQPKQADQSWRLPPFWPPDDVDLLDGTNVGVGAAQIRQDVAAELTLARELLRHQDGQDAVALAEALRAPDLYHWAYCIFSSRSFRPALVLSPSSHQHSLLAERGASLDDFSVLFPLFDIANHDMTAHVEWRLDDKFSQSCELRVHRLHAPGAQIFNNYSLKTNAELLLGYGFILPVTDEVHNDYVHVRKRGTATSDYLISLRPLAQPSSLLVRSRDRQSPCKSDDGVLGAFRHVQPDLVWDIFCTMAPLERLARLIPTQEDEGDDNKDFEYERRRRFLTGRVAGDCRPYLEQTMALVQHKVVLELERLNETDLEVVGADVDLLSRNQRLALDYRARCRRVLENTIEAMEGFAVDDEE</sequence>
<protein>
    <recommendedName>
        <fullName evidence="3">SET domain-containing protein</fullName>
    </recommendedName>
</protein>
<dbReference type="InterPro" id="IPR046341">
    <property type="entry name" value="SET_dom_sf"/>
</dbReference>
<comment type="caution">
    <text evidence="1">The sequence shown here is derived from an EMBL/GenBank/DDBJ whole genome shotgun (WGS) entry which is preliminary data.</text>
</comment>
<dbReference type="EMBL" id="LKCN02000007">
    <property type="protein sequence ID" value="RCI12631.1"/>
    <property type="molecule type" value="Genomic_DNA"/>
</dbReference>
<evidence type="ECO:0008006" key="3">
    <source>
        <dbReference type="Google" id="ProtNLM"/>
    </source>
</evidence>
<dbReference type="STRING" id="1330021.A0A367LDZ2"/>
<gene>
    <name evidence="1" type="ORF">L249_1235</name>
</gene>
<dbReference type="GO" id="GO:0005634">
    <property type="term" value="C:nucleus"/>
    <property type="evidence" value="ECO:0007669"/>
    <property type="project" value="TreeGrafter"/>
</dbReference>
<dbReference type="SUPFAM" id="SSF82199">
    <property type="entry name" value="SET domain"/>
    <property type="match status" value="1"/>
</dbReference>
<dbReference type="GO" id="GO:0016279">
    <property type="term" value="F:protein-lysine N-methyltransferase activity"/>
    <property type="evidence" value="ECO:0007669"/>
    <property type="project" value="TreeGrafter"/>
</dbReference>
<evidence type="ECO:0000313" key="2">
    <source>
        <dbReference type="Proteomes" id="UP000253664"/>
    </source>
</evidence>
<keyword evidence="2" id="KW-1185">Reference proteome</keyword>